<feature type="region of interest" description="Disordered" evidence="2">
    <location>
        <begin position="294"/>
        <end position="351"/>
    </location>
</feature>
<feature type="compositionally biased region" description="Polar residues" evidence="2">
    <location>
        <begin position="339"/>
        <end position="348"/>
    </location>
</feature>
<keyword evidence="4" id="KW-1185">Reference proteome</keyword>
<keyword evidence="1" id="KW-0175">Coiled coil</keyword>
<protein>
    <submittedName>
        <fullName evidence="3">Uncharacterized protein</fullName>
    </submittedName>
</protein>
<gene>
    <name evidence="3" type="ORF">EJ06DRAFT_467441</name>
</gene>
<dbReference type="OrthoDB" id="3197614at2759"/>
<dbReference type="Proteomes" id="UP000799640">
    <property type="component" value="Unassembled WGS sequence"/>
</dbReference>
<evidence type="ECO:0000313" key="3">
    <source>
        <dbReference type="EMBL" id="KAF2395496.1"/>
    </source>
</evidence>
<proteinExistence type="predicted"/>
<feature type="compositionally biased region" description="Low complexity" evidence="2">
    <location>
        <begin position="302"/>
        <end position="311"/>
    </location>
</feature>
<evidence type="ECO:0000256" key="2">
    <source>
        <dbReference type="SAM" id="MobiDB-lite"/>
    </source>
</evidence>
<dbReference type="AlphaFoldDB" id="A0A6G1HI17"/>
<dbReference type="PANTHER" id="PTHR40130:SF1">
    <property type="entry name" value="SPINDLE POLE BODY-ASSOCIATED PROTEIN CUT12 DOMAIN-CONTAINING PROTEIN"/>
    <property type="match status" value="1"/>
</dbReference>
<evidence type="ECO:0000313" key="4">
    <source>
        <dbReference type="Proteomes" id="UP000799640"/>
    </source>
</evidence>
<feature type="compositionally biased region" description="Low complexity" evidence="2">
    <location>
        <begin position="111"/>
        <end position="129"/>
    </location>
</feature>
<feature type="compositionally biased region" description="Low complexity" evidence="2">
    <location>
        <begin position="82"/>
        <end position="98"/>
    </location>
</feature>
<sequence>MDAAPLTSAHTHARAAAVETHKSNLPAAQTNHELAAGDFVSAQSTTTDPEALRILHLLETHHRQLAQLLNTQPTAPSEPIKSTPSSAAPTPTLTPHTSDTPRIDSPPKQPPSLTRQSSSLLRSRPLSSSIATNLAAVRGKPGTQRRPPPILPSVTPHHASAIPPTRPQPPTQQQAPSSEADASFNRFFATFESLVSKLSAPLAFTGLPLTEPASDPHKRSDEPDLTAIYSKPALRALRADGAVGPTLGPHESFYVVPPSGGTISYAGIVAGRDHETHKGGFDTIEEDADEFVDAHETPHPSSPTSLRNSSSRPREANSRNLKDRKDGSGARSEKRKDSSATTPKTATGKTMEELELENTALRQTLDAQSRRLHMWEASSQSQSAALARSFRIAGRTEDGLSPDADALRRVAELEAQLTREKAEMEAAAAKAEKIARENERLQSMLGKYREKWEMLKAGARERERAKG</sequence>
<feature type="non-terminal residue" evidence="3">
    <location>
        <position position="467"/>
    </location>
</feature>
<reference evidence="3" key="1">
    <citation type="journal article" date="2020" name="Stud. Mycol.">
        <title>101 Dothideomycetes genomes: a test case for predicting lifestyles and emergence of pathogens.</title>
        <authorList>
            <person name="Haridas S."/>
            <person name="Albert R."/>
            <person name="Binder M."/>
            <person name="Bloem J."/>
            <person name="Labutti K."/>
            <person name="Salamov A."/>
            <person name="Andreopoulos B."/>
            <person name="Baker S."/>
            <person name="Barry K."/>
            <person name="Bills G."/>
            <person name="Bluhm B."/>
            <person name="Cannon C."/>
            <person name="Castanera R."/>
            <person name="Culley D."/>
            <person name="Daum C."/>
            <person name="Ezra D."/>
            <person name="Gonzalez J."/>
            <person name="Henrissat B."/>
            <person name="Kuo A."/>
            <person name="Liang C."/>
            <person name="Lipzen A."/>
            <person name="Lutzoni F."/>
            <person name="Magnuson J."/>
            <person name="Mondo S."/>
            <person name="Nolan M."/>
            <person name="Ohm R."/>
            <person name="Pangilinan J."/>
            <person name="Park H.-J."/>
            <person name="Ramirez L."/>
            <person name="Alfaro M."/>
            <person name="Sun H."/>
            <person name="Tritt A."/>
            <person name="Yoshinaga Y."/>
            <person name="Zwiers L.-H."/>
            <person name="Turgeon B."/>
            <person name="Goodwin S."/>
            <person name="Spatafora J."/>
            <person name="Crous P."/>
            <person name="Grigoriev I."/>
        </authorList>
    </citation>
    <scope>NUCLEOTIDE SEQUENCE</scope>
    <source>
        <strain evidence="3">CBS 262.69</strain>
    </source>
</reference>
<feature type="coiled-coil region" evidence="1">
    <location>
        <begin position="403"/>
        <end position="451"/>
    </location>
</feature>
<dbReference type="EMBL" id="ML996716">
    <property type="protein sequence ID" value="KAF2395496.1"/>
    <property type="molecule type" value="Genomic_DNA"/>
</dbReference>
<feature type="region of interest" description="Disordered" evidence="2">
    <location>
        <begin position="72"/>
        <end position="180"/>
    </location>
</feature>
<feature type="compositionally biased region" description="Basic and acidic residues" evidence="2">
    <location>
        <begin position="312"/>
        <end position="338"/>
    </location>
</feature>
<name>A0A6G1HI17_9PEZI</name>
<accession>A0A6G1HI17</accession>
<organism evidence="3 4">
    <name type="scientific">Trichodelitschia bisporula</name>
    <dbReference type="NCBI Taxonomy" id="703511"/>
    <lineage>
        <taxon>Eukaryota</taxon>
        <taxon>Fungi</taxon>
        <taxon>Dikarya</taxon>
        <taxon>Ascomycota</taxon>
        <taxon>Pezizomycotina</taxon>
        <taxon>Dothideomycetes</taxon>
        <taxon>Dothideomycetes incertae sedis</taxon>
        <taxon>Phaeotrichales</taxon>
        <taxon>Phaeotrichaceae</taxon>
        <taxon>Trichodelitschia</taxon>
    </lineage>
</organism>
<dbReference type="PANTHER" id="PTHR40130">
    <property type="entry name" value="EXPRESSED PROTEIN"/>
    <property type="match status" value="1"/>
</dbReference>
<dbReference type="Gene3D" id="1.20.58.80">
    <property type="entry name" value="Phosphotransferase system, lactose/cellobiose-type IIA subunit"/>
    <property type="match status" value="1"/>
</dbReference>
<evidence type="ECO:0000256" key="1">
    <source>
        <dbReference type="SAM" id="Coils"/>
    </source>
</evidence>